<dbReference type="RefSeq" id="XP_022301372.1">
    <property type="nucleotide sequence ID" value="XM_022445664.1"/>
</dbReference>
<dbReference type="SUPFAM" id="SSF57667">
    <property type="entry name" value="beta-beta-alpha zinc fingers"/>
    <property type="match status" value="1"/>
</dbReference>
<dbReference type="InterPro" id="IPR008906">
    <property type="entry name" value="HATC_C_dom"/>
</dbReference>
<dbReference type="InterPro" id="IPR036236">
    <property type="entry name" value="Znf_C2H2_sf"/>
</dbReference>
<dbReference type="OrthoDB" id="6097333at2759"/>
<evidence type="ECO:0000256" key="2">
    <source>
        <dbReference type="ARBA" id="ARBA00022723"/>
    </source>
</evidence>
<dbReference type="GO" id="GO:0046983">
    <property type="term" value="F:protein dimerization activity"/>
    <property type="evidence" value="ECO:0007669"/>
    <property type="project" value="InterPro"/>
</dbReference>
<dbReference type="Proteomes" id="UP000694844">
    <property type="component" value="Chromosome 8"/>
</dbReference>
<sequence length="651" mass="72557">MSEAGEFEIVENSKGKSLIWKYYGFVKSGETIDKNKIACKLCRFTLKYSGNTSNLADHIRRKHPTINLQKEKVKAADPTTSVQASDQRGQPVIHGFFGNKLQSSSQRASTITKAILTFIVEDLRPFSVVENSGFKNLVNVMEPRYNIPSRQYFSDRAMPELYQSVKTSVLSELAKASSVAITTDGWTSRATESYITITSSHIDSEWKLKNFVLQTRSMAESHTGVNVANVLLEAIEEWKLPANPPIVTDNASNMTVAVKEAGLPLHIGCFAHTLNLACGKALKLGNVSKLLARVRRIVSYFHRSSVACAVLKEKQKMLSLPEHKLIVDVQTRWNSALDMLTRFLEQQAAVYAALTSKDLRGKEKDISTLSENDISAIEELITILQPLKTATVALCEESNPTLSIIIPLKHQLLSSIMKVKDDDSELVKQVKTVIFTDLSPRYEHIKQQLTLATVLDPRFKLLPFLSEEAKLNVFHELTLECVSVNETLAQRNAAKYAIIKQEPMDMNSQGTLPVLPAVENEEPLPITEESEQQVEKKPKLDSSSDQGQSAMGCLFGDIYIVKEEKPTSIQERAEAEVFAYRKEGPISTADSPLLWWKTNEHKYPLLSAVGKKYLCVPATSVPSERVFSTAGDIVTAQRSALKSKHVDKLIF</sequence>
<evidence type="ECO:0000313" key="12">
    <source>
        <dbReference type="Proteomes" id="UP000694844"/>
    </source>
</evidence>
<name>A0A8B8BD94_CRAVI</name>
<dbReference type="InterPro" id="IPR052035">
    <property type="entry name" value="ZnF_BED_domain_contain"/>
</dbReference>
<keyword evidence="6" id="KW-0238">DNA-binding</keyword>
<dbReference type="GO" id="GO:0005634">
    <property type="term" value="C:nucleus"/>
    <property type="evidence" value="ECO:0007669"/>
    <property type="project" value="UniProtKB-SubCell"/>
</dbReference>
<dbReference type="GO" id="GO:0003677">
    <property type="term" value="F:DNA binding"/>
    <property type="evidence" value="ECO:0007669"/>
    <property type="project" value="UniProtKB-KW"/>
</dbReference>
<evidence type="ECO:0000313" key="13">
    <source>
        <dbReference type="RefSeq" id="XP_022301372.1"/>
    </source>
</evidence>
<dbReference type="SUPFAM" id="SSF140996">
    <property type="entry name" value="Hermes dimerisation domain"/>
    <property type="match status" value="1"/>
</dbReference>
<comment type="subcellular location">
    <subcellularLocation>
        <location evidence="1">Nucleus</location>
    </subcellularLocation>
</comment>
<keyword evidence="3 9" id="KW-0863">Zinc-finger</keyword>
<dbReference type="SMART" id="SM00614">
    <property type="entry name" value="ZnF_BED"/>
    <property type="match status" value="1"/>
</dbReference>
<dbReference type="PANTHER" id="PTHR46481">
    <property type="entry name" value="ZINC FINGER BED DOMAIN-CONTAINING PROTEIN 4"/>
    <property type="match status" value="1"/>
</dbReference>
<dbReference type="Pfam" id="PF05699">
    <property type="entry name" value="Dimer_Tnp_hAT"/>
    <property type="match status" value="1"/>
</dbReference>
<evidence type="ECO:0000256" key="8">
    <source>
        <dbReference type="ARBA" id="ARBA00023242"/>
    </source>
</evidence>
<feature type="compositionally biased region" description="Basic and acidic residues" evidence="10">
    <location>
        <begin position="533"/>
        <end position="542"/>
    </location>
</feature>
<dbReference type="Pfam" id="PF10683">
    <property type="entry name" value="DBD_Tnp_Hermes"/>
    <property type="match status" value="1"/>
</dbReference>
<organism evidence="12 13">
    <name type="scientific">Crassostrea virginica</name>
    <name type="common">Eastern oyster</name>
    <dbReference type="NCBI Taxonomy" id="6565"/>
    <lineage>
        <taxon>Eukaryota</taxon>
        <taxon>Metazoa</taxon>
        <taxon>Spiralia</taxon>
        <taxon>Lophotrochozoa</taxon>
        <taxon>Mollusca</taxon>
        <taxon>Bivalvia</taxon>
        <taxon>Autobranchia</taxon>
        <taxon>Pteriomorphia</taxon>
        <taxon>Ostreida</taxon>
        <taxon>Ostreoidea</taxon>
        <taxon>Ostreidae</taxon>
        <taxon>Crassostrea</taxon>
    </lineage>
</organism>
<evidence type="ECO:0000256" key="9">
    <source>
        <dbReference type="PROSITE-ProRule" id="PRU00027"/>
    </source>
</evidence>
<keyword evidence="4" id="KW-0862">Zinc</keyword>
<proteinExistence type="predicted"/>
<dbReference type="InterPro" id="IPR003656">
    <property type="entry name" value="Znf_BED"/>
</dbReference>
<dbReference type="KEGG" id="cvn:111109512"/>
<dbReference type="InterPro" id="IPR012337">
    <property type="entry name" value="RNaseH-like_sf"/>
</dbReference>
<dbReference type="PROSITE" id="PS50808">
    <property type="entry name" value="ZF_BED"/>
    <property type="match status" value="1"/>
</dbReference>
<dbReference type="Pfam" id="PF02892">
    <property type="entry name" value="zf-BED"/>
    <property type="match status" value="1"/>
</dbReference>
<dbReference type="AlphaFoldDB" id="A0A8B8BD94"/>
<dbReference type="GO" id="GO:0008270">
    <property type="term" value="F:zinc ion binding"/>
    <property type="evidence" value="ECO:0007669"/>
    <property type="project" value="UniProtKB-KW"/>
</dbReference>
<keyword evidence="2" id="KW-0479">Metal-binding</keyword>
<dbReference type="GeneID" id="111109512"/>
<keyword evidence="12" id="KW-1185">Reference proteome</keyword>
<evidence type="ECO:0000256" key="10">
    <source>
        <dbReference type="SAM" id="MobiDB-lite"/>
    </source>
</evidence>
<dbReference type="SUPFAM" id="SSF53098">
    <property type="entry name" value="Ribonuclease H-like"/>
    <property type="match status" value="1"/>
</dbReference>
<evidence type="ECO:0000256" key="6">
    <source>
        <dbReference type="ARBA" id="ARBA00023125"/>
    </source>
</evidence>
<keyword evidence="8" id="KW-0539">Nucleus</keyword>
<feature type="region of interest" description="Disordered" evidence="10">
    <location>
        <begin position="527"/>
        <end position="549"/>
    </location>
</feature>
<evidence type="ECO:0000256" key="1">
    <source>
        <dbReference type="ARBA" id="ARBA00004123"/>
    </source>
</evidence>
<dbReference type="InterPro" id="IPR018473">
    <property type="entry name" value="Hermes_transposase_DNA-db"/>
</dbReference>
<feature type="domain" description="BED-type" evidence="11">
    <location>
        <begin position="14"/>
        <end position="70"/>
    </location>
</feature>
<dbReference type="PANTHER" id="PTHR46481:SF4">
    <property type="entry name" value="ZINC FINGER BED DOMAIN-CONTAINING PROTEIN 4"/>
    <property type="match status" value="1"/>
</dbReference>
<evidence type="ECO:0000256" key="4">
    <source>
        <dbReference type="ARBA" id="ARBA00022833"/>
    </source>
</evidence>
<keyword evidence="7" id="KW-0804">Transcription</keyword>
<accession>A0A8B8BD94</accession>
<evidence type="ECO:0000259" key="11">
    <source>
        <dbReference type="PROSITE" id="PS50808"/>
    </source>
</evidence>
<dbReference type="Gene3D" id="1.10.10.1070">
    <property type="entry name" value="Zinc finger, BED domain-containing"/>
    <property type="match status" value="1"/>
</dbReference>
<protein>
    <submittedName>
        <fullName evidence="13">Zinc finger BED domain-containing protein 1-like</fullName>
    </submittedName>
</protein>
<gene>
    <name evidence="13" type="primary">LOC111109512</name>
</gene>
<keyword evidence="5" id="KW-0805">Transcription regulation</keyword>
<evidence type="ECO:0000256" key="7">
    <source>
        <dbReference type="ARBA" id="ARBA00023163"/>
    </source>
</evidence>
<reference evidence="13" key="1">
    <citation type="submission" date="2025-08" db="UniProtKB">
        <authorList>
            <consortium name="RefSeq"/>
        </authorList>
    </citation>
    <scope>IDENTIFICATION</scope>
    <source>
        <tissue evidence="13">Whole sample</tissue>
    </source>
</reference>
<evidence type="ECO:0000256" key="5">
    <source>
        <dbReference type="ARBA" id="ARBA00023015"/>
    </source>
</evidence>
<evidence type="ECO:0000256" key="3">
    <source>
        <dbReference type="ARBA" id="ARBA00022771"/>
    </source>
</evidence>